<organism evidence="1">
    <name type="scientific">Enterobacter cloacae</name>
    <dbReference type="NCBI Taxonomy" id="550"/>
    <lineage>
        <taxon>Bacteria</taxon>
        <taxon>Pseudomonadati</taxon>
        <taxon>Pseudomonadota</taxon>
        <taxon>Gammaproteobacteria</taxon>
        <taxon>Enterobacterales</taxon>
        <taxon>Enterobacteriaceae</taxon>
        <taxon>Enterobacter</taxon>
        <taxon>Enterobacter cloacae complex</taxon>
    </lineage>
</organism>
<evidence type="ECO:0000313" key="1">
    <source>
        <dbReference type="EMBL" id="QLG00894.1"/>
    </source>
</evidence>
<geneLocation type="plasmid" evidence="1">
    <name>pN1863-NDM</name>
</geneLocation>
<dbReference type="EMBL" id="MN821367">
    <property type="protein sequence ID" value="QLG00894.1"/>
    <property type="molecule type" value="Genomic_DNA"/>
</dbReference>
<accession>A0A7D5FZN6</accession>
<sequence>MTNITDKAIFQLPVRQAKIMGFLFYLAGIGFLAPADQDVSWLCCIGIGKTSQWFTQAGTYLFTAGQDTA</sequence>
<proteinExistence type="predicted"/>
<keyword evidence="1" id="KW-0614">Plasmid</keyword>
<protein>
    <submittedName>
        <fullName evidence="1">Uncharacterized protein</fullName>
    </submittedName>
</protein>
<name>A0A7D5FZN6_ENTCL</name>
<reference evidence="1" key="1">
    <citation type="submission" date="2019-12" db="EMBL/GenBank/DDBJ databases">
        <authorList>
            <person name="Zhou D."/>
        </authorList>
    </citation>
    <scope>NUCLEOTIDE SEQUENCE</scope>
    <source>
        <strain evidence="1">N1863</strain>
        <plasmid evidence="1">pN1863-NDM</plasmid>
    </source>
</reference>
<dbReference type="AlphaFoldDB" id="A0A7D5FZN6"/>